<comment type="caution">
    <text evidence="1">The sequence shown here is derived from an EMBL/GenBank/DDBJ whole genome shotgun (WGS) entry which is preliminary data.</text>
</comment>
<reference evidence="1" key="1">
    <citation type="submission" date="2019-07" db="EMBL/GenBank/DDBJ databases">
        <title>Toxilogical consequences of a new and cryptic species of cyanobacteria (Komarekiella delphini-convector) recovered from the epidermis of a bottlenose dolphin and 1500 ft. in the air.</title>
        <authorList>
            <person name="Brown A.O."/>
            <person name="Dvorak P."/>
            <person name="Villanueva C.D."/>
            <person name="Foss A.J."/>
            <person name="Garvey A.D."/>
            <person name="Gibson Q.A."/>
            <person name="Johansen J.R."/>
            <person name="Casamatta D.A."/>
        </authorList>
    </citation>
    <scope>NUCLEOTIDE SEQUENCE</scope>
    <source>
        <strain evidence="1">SJRDD-AB1</strain>
    </source>
</reference>
<dbReference type="EMBL" id="VJXY01000007">
    <property type="protein sequence ID" value="MBD6615993.1"/>
    <property type="molecule type" value="Genomic_DNA"/>
</dbReference>
<keyword evidence="2" id="KW-1185">Reference proteome</keyword>
<gene>
    <name evidence="1" type="ORF">FNW02_09160</name>
</gene>
<evidence type="ECO:0000313" key="1">
    <source>
        <dbReference type="EMBL" id="MBD6615993.1"/>
    </source>
</evidence>
<dbReference type="InterPro" id="IPR026374">
    <property type="entry name" value="Cyano_PEP"/>
</dbReference>
<organism evidence="1 2">
    <name type="scientific">Komarekiella delphini-convector SJRDD-AB1</name>
    <dbReference type="NCBI Taxonomy" id="2593771"/>
    <lineage>
        <taxon>Bacteria</taxon>
        <taxon>Bacillati</taxon>
        <taxon>Cyanobacteriota</taxon>
        <taxon>Cyanophyceae</taxon>
        <taxon>Nostocales</taxon>
        <taxon>Nostocaceae</taxon>
        <taxon>Komarekiella</taxon>
        <taxon>Komarekiella delphini-convector</taxon>
    </lineage>
</organism>
<sequence>MHTKKMGFNFISSVKEKLSMATVALVLLAFEAVLSSDRAQAAIITSTLPEFSGELFDESAPFPLPAVTVGTFLYKIPSGEQIVSATISGTFGNSDVPNSSGLNLLLDGLQVAQCIRFADCYYNQRPEQFNFTFSPVDLSFLKDGSALVTAIQTSESIIRLGSTTLILETVPEPLTILGSLTAAGFGVALRCKQKQQSKDITKA</sequence>
<protein>
    <submittedName>
        <fullName evidence="1">PEP-CTERM sorting domain-containing protein</fullName>
    </submittedName>
</protein>
<accession>A0AA40SVD6</accession>
<dbReference type="NCBIfam" id="TIGR02595">
    <property type="entry name" value="PEP_CTERM"/>
    <property type="match status" value="1"/>
</dbReference>
<dbReference type="NCBIfam" id="TIGR04155">
    <property type="entry name" value="cyano_PEP"/>
    <property type="match status" value="1"/>
</dbReference>
<dbReference type="InterPro" id="IPR013424">
    <property type="entry name" value="Ice-binding_C"/>
</dbReference>
<proteinExistence type="predicted"/>
<evidence type="ECO:0000313" key="2">
    <source>
        <dbReference type="Proteomes" id="UP001165986"/>
    </source>
</evidence>
<name>A0AA40SVD6_9NOST</name>
<dbReference type="AlphaFoldDB" id="A0AA40SVD6"/>
<dbReference type="Proteomes" id="UP001165986">
    <property type="component" value="Unassembled WGS sequence"/>
</dbReference>